<dbReference type="Gene3D" id="1.10.10.10">
    <property type="entry name" value="Winged helix-like DNA-binding domain superfamily/Winged helix DNA-binding domain"/>
    <property type="match status" value="1"/>
</dbReference>
<name>A0A420WPK4_9PROT</name>
<protein>
    <submittedName>
        <fullName evidence="5">DNA-binding GntR family transcriptional regulator</fullName>
    </submittedName>
</protein>
<dbReference type="RefSeq" id="WP_121217387.1">
    <property type="nucleotide sequence ID" value="NZ_RBIG01000001.1"/>
</dbReference>
<evidence type="ECO:0000313" key="6">
    <source>
        <dbReference type="Proteomes" id="UP000277424"/>
    </source>
</evidence>
<evidence type="ECO:0000259" key="4">
    <source>
        <dbReference type="PROSITE" id="PS50949"/>
    </source>
</evidence>
<proteinExistence type="predicted"/>
<dbReference type="EMBL" id="RBIG01000001">
    <property type="protein sequence ID" value="RKQ72796.1"/>
    <property type="molecule type" value="Genomic_DNA"/>
</dbReference>
<evidence type="ECO:0000256" key="2">
    <source>
        <dbReference type="ARBA" id="ARBA00023125"/>
    </source>
</evidence>
<keyword evidence="1" id="KW-0805">Transcription regulation</keyword>
<dbReference type="PRINTS" id="PR00033">
    <property type="entry name" value="HTHASNC"/>
</dbReference>
<feature type="domain" description="HTH gntR-type" evidence="4">
    <location>
        <begin position="12"/>
        <end position="79"/>
    </location>
</feature>
<keyword evidence="2 5" id="KW-0238">DNA-binding</keyword>
<organism evidence="5 6">
    <name type="scientific">Oceanibaculum indicum</name>
    <dbReference type="NCBI Taxonomy" id="526216"/>
    <lineage>
        <taxon>Bacteria</taxon>
        <taxon>Pseudomonadati</taxon>
        <taxon>Pseudomonadota</taxon>
        <taxon>Alphaproteobacteria</taxon>
        <taxon>Rhodospirillales</taxon>
        <taxon>Oceanibaculaceae</taxon>
        <taxon>Oceanibaculum</taxon>
    </lineage>
</organism>
<dbReference type="OrthoDB" id="9812290at2"/>
<gene>
    <name evidence="5" type="ORF">BCL74_0565</name>
</gene>
<dbReference type="GO" id="GO:0043565">
    <property type="term" value="F:sequence-specific DNA binding"/>
    <property type="evidence" value="ECO:0007669"/>
    <property type="project" value="InterPro"/>
</dbReference>
<dbReference type="PANTHER" id="PTHR43537:SF49">
    <property type="entry name" value="TRANSCRIPTIONAL REGULATORY PROTEIN"/>
    <property type="match status" value="1"/>
</dbReference>
<evidence type="ECO:0000313" key="5">
    <source>
        <dbReference type="EMBL" id="RKQ72796.1"/>
    </source>
</evidence>
<dbReference type="SMART" id="SM00345">
    <property type="entry name" value="HTH_GNTR"/>
    <property type="match status" value="1"/>
</dbReference>
<accession>A0A420WPK4</accession>
<evidence type="ECO:0000256" key="3">
    <source>
        <dbReference type="ARBA" id="ARBA00023163"/>
    </source>
</evidence>
<dbReference type="InterPro" id="IPR008920">
    <property type="entry name" value="TF_FadR/GntR_C"/>
</dbReference>
<dbReference type="SUPFAM" id="SSF46785">
    <property type="entry name" value="Winged helix' DNA-binding domain"/>
    <property type="match status" value="1"/>
</dbReference>
<comment type="caution">
    <text evidence="5">The sequence shown here is derived from an EMBL/GenBank/DDBJ whole genome shotgun (WGS) entry which is preliminary data.</text>
</comment>
<dbReference type="SMART" id="SM00895">
    <property type="entry name" value="FCD"/>
    <property type="match status" value="1"/>
</dbReference>
<dbReference type="InterPro" id="IPR000524">
    <property type="entry name" value="Tscrpt_reg_HTH_GntR"/>
</dbReference>
<dbReference type="InterPro" id="IPR000485">
    <property type="entry name" value="AsnC-type_HTH_dom"/>
</dbReference>
<reference evidence="5 6" key="1">
    <citation type="submission" date="2018-10" db="EMBL/GenBank/DDBJ databases">
        <title>Comparative analysis of microorganisms from saline springs in Andes Mountain Range, Colombia.</title>
        <authorList>
            <person name="Rubin E."/>
        </authorList>
    </citation>
    <scope>NUCLEOTIDE SEQUENCE [LARGE SCALE GENOMIC DNA]</scope>
    <source>
        <strain evidence="5 6">USBA 36</strain>
    </source>
</reference>
<dbReference type="Pfam" id="PF07729">
    <property type="entry name" value="FCD"/>
    <property type="match status" value="1"/>
</dbReference>
<keyword evidence="3" id="KW-0804">Transcription</keyword>
<dbReference type="PROSITE" id="PS50949">
    <property type="entry name" value="HTH_GNTR"/>
    <property type="match status" value="1"/>
</dbReference>
<sequence>MRLLQPDDFRNASRAELVYRALRAAIRDGEMEAGERLRETDIAEKLGVSRTPVREALQRLTAEGLLSVTAGRGVIVTEFDKQQVLELYALREVLEGAAAAFAAERASETDIDTLHQLIEDEATGADDGRSLAATNRAFHAALCEAAHNRYLTSAISALADSIDLLRGTTIATPGRRTSAEAEHRAIVDAIERRDPAGAERIARDHIREARRIRLRMLSPQR</sequence>
<dbReference type="Gene3D" id="1.20.120.530">
    <property type="entry name" value="GntR ligand-binding domain-like"/>
    <property type="match status" value="1"/>
</dbReference>
<dbReference type="CDD" id="cd07377">
    <property type="entry name" value="WHTH_GntR"/>
    <property type="match status" value="1"/>
</dbReference>
<dbReference type="InterPro" id="IPR011711">
    <property type="entry name" value="GntR_C"/>
</dbReference>
<dbReference type="InterPro" id="IPR036390">
    <property type="entry name" value="WH_DNA-bd_sf"/>
</dbReference>
<dbReference type="Proteomes" id="UP000277424">
    <property type="component" value="Unassembled WGS sequence"/>
</dbReference>
<evidence type="ECO:0000256" key="1">
    <source>
        <dbReference type="ARBA" id="ARBA00023015"/>
    </source>
</evidence>
<dbReference type="SUPFAM" id="SSF48008">
    <property type="entry name" value="GntR ligand-binding domain-like"/>
    <property type="match status" value="1"/>
</dbReference>
<dbReference type="PRINTS" id="PR00035">
    <property type="entry name" value="HTHGNTR"/>
</dbReference>
<dbReference type="Pfam" id="PF00392">
    <property type="entry name" value="GntR"/>
    <property type="match status" value="1"/>
</dbReference>
<dbReference type="InterPro" id="IPR036388">
    <property type="entry name" value="WH-like_DNA-bd_sf"/>
</dbReference>
<dbReference type="GO" id="GO:0003700">
    <property type="term" value="F:DNA-binding transcription factor activity"/>
    <property type="evidence" value="ECO:0007669"/>
    <property type="project" value="InterPro"/>
</dbReference>
<dbReference type="AlphaFoldDB" id="A0A420WPK4"/>
<dbReference type="PANTHER" id="PTHR43537">
    <property type="entry name" value="TRANSCRIPTIONAL REGULATOR, GNTR FAMILY"/>
    <property type="match status" value="1"/>
</dbReference>